<name>A0A7T8GXB2_CALRO</name>
<organism evidence="2 3">
    <name type="scientific">Caligus rogercresseyi</name>
    <name type="common">Sea louse</name>
    <dbReference type="NCBI Taxonomy" id="217165"/>
    <lineage>
        <taxon>Eukaryota</taxon>
        <taxon>Metazoa</taxon>
        <taxon>Ecdysozoa</taxon>
        <taxon>Arthropoda</taxon>
        <taxon>Crustacea</taxon>
        <taxon>Multicrustacea</taxon>
        <taxon>Hexanauplia</taxon>
        <taxon>Copepoda</taxon>
        <taxon>Siphonostomatoida</taxon>
        <taxon>Caligidae</taxon>
        <taxon>Caligus</taxon>
    </lineage>
</organism>
<reference evidence="3" key="1">
    <citation type="submission" date="2021-01" db="EMBL/GenBank/DDBJ databases">
        <title>Caligus Genome Assembly.</title>
        <authorList>
            <person name="Gallardo-Escarate C."/>
        </authorList>
    </citation>
    <scope>NUCLEOTIDE SEQUENCE [LARGE SCALE GENOMIC DNA]</scope>
</reference>
<evidence type="ECO:0000313" key="2">
    <source>
        <dbReference type="EMBL" id="QQP39271.1"/>
    </source>
</evidence>
<dbReference type="EMBL" id="CP045903">
    <property type="protein sequence ID" value="QQP39271.1"/>
    <property type="molecule type" value="Genomic_DNA"/>
</dbReference>
<accession>A0A7T8GXB2</accession>
<dbReference type="AlphaFoldDB" id="A0A7T8GXB2"/>
<feature type="region of interest" description="Disordered" evidence="1">
    <location>
        <begin position="1"/>
        <end position="30"/>
    </location>
</feature>
<sequence>MSPLSYQTRPQEELHQGSKGNLRQYPKEPKKISKAVVKNWCYDPKELKARAEE</sequence>
<evidence type="ECO:0000313" key="3">
    <source>
        <dbReference type="Proteomes" id="UP000595437"/>
    </source>
</evidence>
<protein>
    <submittedName>
        <fullName evidence="2">Uncharacterized protein</fullName>
    </submittedName>
</protein>
<proteinExistence type="predicted"/>
<keyword evidence="3" id="KW-1185">Reference proteome</keyword>
<gene>
    <name evidence="2" type="ORF">FKW44_020098</name>
</gene>
<dbReference type="Proteomes" id="UP000595437">
    <property type="component" value="Chromosome 14"/>
</dbReference>
<evidence type="ECO:0000256" key="1">
    <source>
        <dbReference type="SAM" id="MobiDB-lite"/>
    </source>
</evidence>